<evidence type="ECO:0000256" key="5">
    <source>
        <dbReference type="ARBA" id="ARBA00022801"/>
    </source>
</evidence>
<evidence type="ECO:0000256" key="7">
    <source>
        <dbReference type="ARBA" id="ARBA00050056"/>
    </source>
</evidence>
<keyword evidence="4" id="KW-0255">Endonuclease</keyword>
<comment type="similarity">
    <text evidence="1">Belongs to the YoeB family.</text>
</comment>
<dbReference type="Gene3D" id="3.30.2310.20">
    <property type="entry name" value="RelE-like"/>
    <property type="match status" value="1"/>
</dbReference>
<keyword evidence="5" id="KW-0378">Hydrolase</keyword>
<keyword evidence="9" id="KW-1185">Reference proteome</keyword>
<evidence type="ECO:0000313" key="8">
    <source>
        <dbReference type="EMBL" id="MFD1465620.1"/>
    </source>
</evidence>
<gene>
    <name evidence="8" type="ORF">ACFQ4L_05945</name>
</gene>
<evidence type="ECO:0000256" key="4">
    <source>
        <dbReference type="ARBA" id="ARBA00022759"/>
    </source>
</evidence>
<dbReference type="InterPro" id="IPR009614">
    <property type="entry name" value="YoeB_toxin"/>
</dbReference>
<dbReference type="EMBL" id="JBHTOF010000066">
    <property type="protein sequence ID" value="MFD1465620.1"/>
    <property type="molecule type" value="Genomic_DNA"/>
</dbReference>
<name>A0ABW4DLS8_9LACO</name>
<accession>A0ABW4DLS8</accession>
<feature type="non-terminal residue" evidence="8">
    <location>
        <position position="1"/>
    </location>
</feature>
<evidence type="ECO:0000256" key="2">
    <source>
        <dbReference type="ARBA" id="ARBA00022649"/>
    </source>
</evidence>
<dbReference type="InterPro" id="IPR035093">
    <property type="entry name" value="RelE/ParE_toxin_dom_sf"/>
</dbReference>
<organism evidence="8 9">
    <name type="scientific">Lapidilactobacillus mulanensis</name>
    <dbReference type="NCBI Taxonomy" id="2485999"/>
    <lineage>
        <taxon>Bacteria</taxon>
        <taxon>Bacillati</taxon>
        <taxon>Bacillota</taxon>
        <taxon>Bacilli</taxon>
        <taxon>Lactobacillales</taxon>
        <taxon>Lactobacillaceae</taxon>
        <taxon>Lapidilactobacillus</taxon>
    </lineage>
</organism>
<proteinExistence type="inferred from homology"/>
<dbReference type="PANTHER" id="PTHR38039:SF1">
    <property type="entry name" value="TOXIN YOEB"/>
    <property type="match status" value="1"/>
</dbReference>
<dbReference type="RefSeq" id="WP_379894792.1">
    <property type="nucleotide sequence ID" value="NZ_JBHTOF010000066.1"/>
</dbReference>
<comment type="caution">
    <text evidence="8">The sequence shown here is derived from an EMBL/GenBank/DDBJ whole genome shotgun (WGS) entry which is preliminary data.</text>
</comment>
<dbReference type="Pfam" id="PF06769">
    <property type="entry name" value="YoeB_toxin"/>
    <property type="match status" value="1"/>
</dbReference>
<evidence type="ECO:0000313" key="9">
    <source>
        <dbReference type="Proteomes" id="UP001597244"/>
    </source>
</evidence>
<evidence type="ECO:0000256" key="3">
    <source>
        <dbReference type="ARBA" id="ARBA00022722"/>
    </source>
</evidence>
<protein>
    <recommendedName>
        <fullName evidence="7">Endoribonuclease YoeB</fullName>
    </recommendedName>
    <alternativeName>
        <fullName evidence="6">Putative mRNA interferase YoeB</fullName>
    </alternativeName>
</protein>
<keyword evidence="2" id="KW-1277">Toxin-antitoxin system</keyword>
<evidence type="ECO:0000256" key="6">
    <source>
        <dbReference type="ARBA" id="ARBA00030388"/>
    </source>
</evidence>
<keyword evidence="3" id="KW-0540">Nuclease</keyword>
<dbReference type="SUPFAM" id="SSF143011">
    <property type="entry name" value="RelE-like"/>
    <property type="match status" value="1"/>
</dbReference>
<dbReference type="NCBIfam" id="TIGR02116">
    <property type="entry name" value="toxin_Txe_YoeB"/>
    <property type="match status" value="1"/>
</dbReference>
<evidence type="ECO:0000256" key="1">
    <source>
        <dbReference type="ARBA" id="ARBA00008172"/>
    </source>
</evidence>
<sequence>LQCIAGTFSSHKKLLPKCTSFDYLLVYLSRSIALNAQFMTIVSTLRQDPFTPTQSFEKLTPPAAGKYSRRLNSQHRIVYSVDKINHEIKILSAWSHYE</sequence>
<reference evidence="9" key="1">
    <citation type="journal article" date="2019" name="Int. J. Syst. Evol. Microbiol.">
        <title>The Global Catalogue of Microorganisms (GCM) 10K type strain sequencing project: providing services to taxonomists for standard genome sequencing and annotation.</title>
        <authorList>
            <consortium name="The Broad Institute Genomics Platform"/>
            <consortium name="The Broad Institute Genome Sequencing Center for Infectious Disease"/>
            <person name="Wu L."/>
            <person name="Ma J."/>
        </authorList>
    </citation>
    <scope>NUCLEOTIDE SEQUENCE [LARGE SCALE GENOMIC DNA]</scope>
    <source>
        <strain evidence="9">CCM 8951</strain>
    </source>
</reference>
<dbReference type="Proteomes" id="UP001597244">
    <property type="component" value="Unassembled WGS sequence"/>
</dbReference>
<dbReference type="PANTHER" id="PTHR38039">
    <property type="entry name" value="TOXIN YOEB"/>
    <property type="match status" value="1"/>
</dbReference>